<reference evidence="1 2" key="1">
    <citation type="journal article" date="2021" name="Int. J. Syst. Evol. Microbiol.">
        <title>Reticulibacter mediterranei gen. nov., sp. nov., within the new family Reticulibacteraceae fam. nov., and Ktedonospora formicarum gen. nov., sp. nov., Ktedonobacter robiniae sp. nov., Dictyobacter formicarum sp. nov. and Dictyobacter arantiisoli sp. nov., belonging to the class Ktedonobacteria.</title>
        <authorList>
            <person name="Yabe S."/>
            <person name="Zheng Y."/>
            <person name="Wang C.M."/>
            <person name="Sakai Y."/>
            <person name="Abe K."/>
            <person name="Yokota A."/>
            <person name="Donadio S."/>
            <person name="Cavaletti L."/>
            <person name="Monciardini P."/>
        </authorList>
    </citation>
    <scope>NUCLEOTIDE SEQUENCE [LARGE SCALE GENOMIC DNA]</scope>
    <source>
        <strain evidence="1 2">SOSP1-30</strain>
    </source>
</reference>
<dbReference type="Proteomes" id="UP000654345">
    <property type="component" value="Unassembled WGS sequence"/>
</dbReference>
<dbReference type="InterPro" id="IPR023214">
    <property type="entry name" value="HAD_sf"/>
</dbReference>
<evidence type="ECO:0000313" key="1">
    <source>
        <dbReference type="EMBL" id="GHO54261.1"/>
    </source>
</evidence>
<dbReference type="NCBIfam" id="TIGR01509">
    <property type="entry name" value="HAD-SF-IA-v3"/>
    <property type="match status" value="1"/>
</dbReference>
<dbReference type="NCBIfam" id="TIGR01549">
    <property type="entry name" value="HAD-SF-IA-v1"/>
    <property type="match status" value="1"/>
</dbReference>
<protein>
    <submittedName>
        <fullName evidence="1">Phosphoglycolate phosphatase</fullName>
    </submittedName>
</protein>
<dbReference type="PANTHER" id="PTHR43434:SF16">
    <property type="entry name" value="BLL8046 PROTEIN"/>
    <property type="match status" value="1"/>
</dbReference>
<dbReference type="SFLD" id="SFLDS00003">
    <property type="entry name" value="Haloacid_Dehalogenase"/>
    <property type="match status" value="1"/>
</dbReference>
<organism evidence="1 2">
    <name type="scientific">Ktedonobacter robiniae</name>
    <dbReference type="NCBI Taxonomy" id="2778365"/>
    <lineage>
        <taxon>Bacteria</taxon>
        <taxon>Bacillati</taxon>
        <taxon>Chloroflexota</taxon>
        <taxon>Ktedonobacteria</taxon>
        <taxon>Ktedonobacterales</taxon>
        <taxon>Ktedonobacteraceae</taxon>
        <taxon>Ktedonobacter</taxon>
    </lineage>
</organism>
<dbReference type="SFLD" id="SFLDG01129">
    <property type="entry name" value="C1.5:_HAD__Beta-PGM__Phosphata"/>
    <property type="match status" value="1"/>
</dbReference>
<dbReference type="SFLD" id="SFLDG01135">
    <property type="entry name" value="C1.5.6:_HAD__Beta-PGM__Phospha"/>
    <property type="match status" value="1"/>
</dbReference>
<dbReference type="InterPro" id="IPR050155">
    <property type="entry name" value="HAD-like_hydrolase_sf"/>
</dbReference>
<dbReference type="InterPro" id="IPR036412">
    <property type="entry name" value="HAD-like_sf"/>
</dbReference>
<gene>
    <name evidence="1" type="ORF">KSB_27360</name>
</gene>
<dbReference type="SUPFAM" id="SSF56784">
    <property type="entry name" value="HAD-like"/>
    <property type="match status" value="1"/>
</dbReference>
<dbReference type="EMBL" id="BNJG01000001">
    <property type="protein sequence ID" value="GHO54261.1"/>
    <property type="molecule type" value="Genomic_DNA"/>
</dbReference>
<dbReference type="Gene3D" id="1.10.150.240">
    <property type="entry name" value="Putative phosphatase, domain 2"/>
    <property type="match status" value="1"/>
</dbReference>
<dbReference type="Gene3D" id="3.40.50.1000">
    <property type="entry name" value="HAD superfamily/HAD-like"/>
    <property type="match status" value="1"/>
</dbReference>
<dbReference type="PRINTS" id="PR00413">
    <property type="entry name" value="HADHALOGNASE"/>
</dbReference>
<proteinExistence type="predicted"/>
<dbReference type="InterPro" id="IPR041492">
    <property type="entry name" value="HAD_2"/>
</dbReference>
<dbReference type="RefSeq" id="WP_201370995.1">
    <property type="nucleotide sequence ID" value="NZ_BNJG01000001.1"/>
</dbReference>
<dbReference type="InterPro" id="IPR023198">
    <property type="entry name" value="PGP-like_dom2"/>
</dbReference>
<comment type="caution">
    <text evidence="1">The sequence shown here is derived from an EMBL/GenBank/DDBJ whole genome shotgun (WGS) entry which is preliminary data.</text>
</comment>
<keyword evidence="2" id="KW-1185">Reference proteome</keyword>
<evidence type="ECO:0000313" key="2">
    <source>
        <dbReference type="Proteomes" id="UP000654345"/>
    </source>
</evidence>
<dbReference type="PANTHER" id="PTHR43434">
    <property type="entry name" value="PHOSPHOGLYCOLATE PHOSPHATASE"/>
    <property type="match status" value="1"/>
</dbReference>
<dbReference type="InterPro" id="IPR006439">
    <property type="entry name" value="HAD-SF_hydro_IA"/>
</dbReference>
<sequence length="224" mass="24530">MQIQSAIFDIDGTLVDTNDAHAHAWVRALAAYGYNVPFEKVRPLIGMGGDKVLPEVAGISKESEEGQKISARRKQIFLQEYIPHAHAFPGVVELLTRLRKQGLRLAVATSAEQDELQKLLAVIDPHAGDFFEQISSSKEAQQSKPDPDVIQATLQRTGFGPARTIMFGDTAYDIEAAGKAGVKTIAFRCGGWSDKDLRGALAIYDDPADLLQHYEESPLVRGIE</sequence>
<dbReference type="Pfam" id="PF13419">
    <property type="entry name" value="HAD_2"/>
    <property type="match status" value="1"/>
</dbReference>
<accession>A0ABQ3UNE5</accession>
<name>A0ABQ3UNE5_9CHLR</name>